<name>A0A5J6VMY6_9VIRU</name>
<dbReference type="EMBL" id="MN448292">
    <property type="protein sequence ID" value="QFG74794.1"/>
    <property type="molecule type" value="Genomic_DNA"/>
</dbReference>
<evidence type="ECO:0000313" key="1">
    <source>
        <dbReference type="EMBL" id="QFG74794.1"/>
    </source>
</evidence>
<proteinExistence type="predicted"/>
<protein>
    <submittedName>
        <fullName evidence="1">Uncharacterized protein</fullName>
    </submittedName>
</protein>
<accession>A0A5J6VMY6</accession>
<sequence>MFASNFLKQIIRPSSSRGIITRVPETKLGVHNAFSMYPPARQYFGHEVGMFVKQYKSKPLGQKYFNKPTIHYTPPPPTTTLIKYKPMPHDMKELPLSMRWFNGP</sequence>
<organism evidence="1">
    <name type="scientific">Megaviridae environmental sample</name>
    <dbReference type="NCBI Taxonomy" id="1737588"/>
    <lineage>
        <taxon>Viruses</taxon>
        <taxon>Varidnaviria</taxon>
        <taxon>Bamfordvirae</taxon>
        <taxon>Nucleocytoviricota</taxon>
        <taxon>Megaviricetes</taxon>
        <taxon>Imitervirales</taxon>
        <taxon>Mimiviridae</taxon>
        <taxon>environmental samples</taxon>
    </lineage>
</organism>
<reference evidence="1" key="1">
    <citation type="journal article" date="2019" name="Philos. Trans. R. Soc. Lond., B, Biol. Sci.">
        <title>Targeted metagenomic recovery of four divergent viruses reveals shared and distinctive characteristics of giant viruses of marine eukaryotes.</title>
        <authorList>
            <person name="Needham D.M."/>
            <person name="Poirier C."/>
            <person name="Hehenberger E."/>
            <person name="Jimenez V."/>
            <person name="Swalwell J.E."/>
            <person name="Santoro A.E."/>
            <person name="Worden A.Z."/>
        </authorList>
    </citation>
    <scope>NUCLEOTIDE SEQUENCE</scope>
    <source>
        <strain evidence="1">OPacV-421</strain>
    </source>
</reference>